<sequence length="277" mass="28721">MASFQEHGMDPDDEGGTSDLSTSAGDPEDNRNSSSISSNGCLKISTIDETEAFQVMPLKEEPFDSDPSSDPDQRTNPMGPKRKRPSNSEFCDISEAAPVSTSQTSGLAPVKPSAPLAAAATPQGMVPVFAVGNTGMMVPANAFWMIPQAAATAAPANQQIWALSPSLTPVFNVAAARPISSFVTSTNSGNETGVNIAAAGSVVNIPSEVEFRSPSPVVASTSVGAKVAKKSTMAPSVSSNSGSGKGGKAQMLRDFSLEIYDKQELQLMGRPGNNQPR</sequence>
<evidence type="ECO:0000313" key="3">
    <source>
        <dbReference type="Proteomes" id="UP000886885"/>
    </source>
</evidence>
<protein>
    <submittedName>
        <fullName evidence="2">Uncharacterized protein</fullName>
    </submittedName>
</protein>
<accession>A0A8X8DDH1</accession>
<dbReference type="EMBL" id="JAAWWB010000002">
    <property type="protein sequence ID" value="KAG6788390.1"/>
    <property type="molecule type" value="Genomic_DNA"/>
</dbReference>
<comment type="caution">
    <text evidence="2">The sequence shown here is derived from an EMBL/GenBank/DDBJ whole genome shotgun (WGS) entry which is preliminary data.</text>
</comment>
<proteinExistence type="predicted"/>
<dbReference type="Proteomes" id="UP000886885">
    <property type="component" value="Chromosome 1D"/>
</dbReference>
<name>A0A8X8DDH1_POPTO</name>
<keyword evidence="3" id="KW-1185">Reference proteome</keyword>
<dbReference type="AlphaFoldDB" id="A0A8X8DDH1"/>
<feature type="region of interest" description="Disordered" evidence="1">
    <location>
        <begin position="1"/>
        <end position="90"/>
    </location>
</feature>
<gene>
    <name evidence="2" type="ORF">POTOM_004456</name>
</gene>
<organism evidence="2 3">
    <name type="scientific">Populus tomentosa</name>
    <name type="common">Chinese white poplar</name>
    <dbReference type="NCBI Taxonomy" id="118781"/>
    <lineage>
        <taxon>Eukaryota</taxon>
        <taxon>Viridiplantae</taxon>
        <taxon>Streptophyta</taxon>
        <taxon>Embryophyta</taxon>
        <taxon>Tracheophyta</taxon>
        <taxon>Spermatophyta</taxon>
        <taxon>Magnoliopsida</taxon>
        <taxon>eudicotyledons</taxon>
        <taxon>Gunneridae</taxon>
        <taxon>Pentapetalae</taxon>
        <taxon>rosids</taxon>
        <taxon>fabids</taxon>
        <taxon>Malpighiales</taxon>
        <taxon>Salicaceae</taxon>
        <taxon>Saliceae</taxon>
        <taxon>Populus</taxon>
    </lineage>
</organism>
<dbReference type="OrthoDB" id="1928965at2759"/>
<reference evidence="2" key="1">
    <citation type="journal article" date="2020" name="bioRxiv">
        <title>Hybrid origin of Populus tomentosa Carr. identified through genome sequencing and phylogenomic analysis.</title>
        <authorList>
            <person name="An X."/>
            <person name="Gao K."/>
            <person name="Chen Z."/>
            <person name="Li J."/>
            <person name="Yang X."/>
            <person name="Yang X."/>
            <person name="Zhou J."/>
            <person name="Guo T."/>
            <person name="Zhao T."/>
            <person name="Huang S."/>
            <person name="Miao D."/>
            <person name="Khan W.U."/>
            <person name="Rao P."/>
            <person name="Ye M."/>
            <person name="Lei B."/>
            <person name="Liao W."/>
            <person name="Wang J."/>
            <person name="Ji L."/>
            <person name="Li Y."/>
            <person name="Guo B."/>
            <person name="Mustafa N.S."/>
            <person name="Li S."/>
            <person name="Yun Q."/>
            <person name="Keller S.R."/>
            <person name="Mao J."/>
            <person name="Zhang R."/>
            <person name="Strauss S.H."/>
        </authorList>
    </citation>
    <scope>NUCLEOTIDE SEQUENCE</scope>
    <source>
        <strain evidence="2">GM15</strain>
        <tissue evidence="2">Leaf</tissue>
    </source>
</reference>
<evidence type="ECO:0000256" key="1">
    <source>
        <dbReference type="SAM" id="MobiDB-lite"/>
    </source>
</evidence>
<evidence type="ECO:0000313" key="2">
    <source>
        <dbReference type="EMBL" id="KAG6788390.1"/>
    </source>
</evidence>